<dbReference type="AlphaFoldDB" id="E4WZ62"/>
<evidence type="ECO:0000313" key="2">
    <source>
        <dbReference type="Proteomes" id="UP000001307"/>
    </source>
</evidence>
<protein>
    <submittedName>
        <fullName evidence="1">Uncharacterized protein</fullName>
    </submittedName>
</protein>
<sequence length="60" mass="6931">MNNREVWPTEKTVYLQFCWIFNQKFYVGPTKGNPKRGLLLLDHVLLDCIAKDAPGTHSLL</sequence>
<organism evidence="1">
    <name type="scientific">Oikopleura dioica</name>
    <name type="common">Tunicate</name>
    <dbReference type="NCBI Taxonomy" id="34765"/>
    <lineage>
        <taxon>Eukaryota</taxon>
        <taxon>Metazoa</taxon>
        <taxon>Chordata</taxon>
        <taxon>Tunicata</taxon>
        <taxon>Appendicularia</taxon>
        <taxon>Copelata</taxon>
        <taxon>Oikopleuridae</taxon>
        <taxon>Oikopleura</taxon>
    </lineage>
</organism>
<reference evidence="1" key="1">
    <citation type="journal article" date="2010" name="Science">
        <title>Plasticity of animal genome architecture unmasked by rapid evolution of a pelagic tunicate.</title>
        <authorList>
            <person name="Denoeud F."/>
            <person name="Henriet S."/>
            <person name="Mungpakdee S."/>
            <person name="Aury J.M."/>
            <person name="Da Silva C."/>
            <person name="Brinkmann H."/>
            <person name="Mikhaleva J."/>
            <person name="Olsen L.C."/>
            <person name="Jubin C."/>
            <person name="Canestro C."/>
            <person name="Bouquet J.M."/>
            <person name="Danks G."/>
            <person name="Poulain J."/>
            <person name="Campsteijn C."/>
            <person name="Adamski M."/>
            <person name="Cross I."/>
            <person name="Yadetie F."/>
            <person name="Muffato M."/>
            <person name="Louis A."/>
            <person name="Butcher S."/>
            <person name="Tsagkogeorga G."/>
            <person name="Konrad A."/>
            <person name="Singh S."/>
            <person name="Jensen M.F."/>
            <person name="Cong E.H."/>
            <person name="Eikeseth-Otteraa H."/>
            <person name="Noel B."/>
            <person name="Anthouard V."/>
            <person name="Porcel B.M."/>
            <person name="Kachouri-Lafond R."/>
            <person name="Nishino A."/>
            <person name="Ugolini M."/>
            <person name="Chourrout P."/>
            <person name="Nishida H."/>
            <person name="Aasland R."/>
            <person name="Huzurbazar S."/>
            <person name="Westhof E."/>
            <person name="Delsuc F."/>
            <person name="Lehrach H."/>
            <person name="Reinhardt R."/>
            <person name="Weissenbach J."/>
            <person name="Roy S.W."/>
            <person name="Artiguenave F."/>
            <person name="Postlethwait J.H."/>
            <person name="Manak J.R."/>
            <person name="Thompson E.M."/>
            <person name="Jaillon O."/>
            <person name="Du Pasquier L."/>
            <person name="Boudinot P."/>
            <person name="Liberles D.A."/>
            <person name="Volff J.N."/>
            <person name="Philippe H."/>
            <person name="Lenhard B."/>
            <person name="Roest Crollius H."/>
            <person name="Wincker P."/>
            <person name="Chourrout D."/>
        </authorList>
    </citation>
    <scope>NUCLEOTIDE SEQUENCE [LARGE SCALE GENOMIC DNA]</scope>
</reference>
<dbReference type="EMBL" id="FN653019">
    <property type="protein sequence ID" value="CBY22457.1"/>
    <property type="molecule type" value="Genomic_DNA"/>
</dbReference>
<evidence type="ECO:0000313" key="1">
    <source>
        <dbReference type="EMBL" id="CBY22457.1"/>
    </source>
</evidence>
<dbReference type="Proteomes" id="UP000001307">
    <property type="component" value="Unassembled WGS sequence"/>
</dbReference>
<dbReference type="InParanoid" id="E4WZ62"/>
<name>E4WZ62_OIKDI</name>
<proteinExistence type="predicted"/>
<accession>E4WZ62</accession>
<gene>
    <name evidence="1" type="ORF">GSOID_T00013213001</name>
</gene>
<keyword evidence="2" id="KW-1185">Reference proteome</keyword>